<name>A0A9N7PMY0_CLOSE</name>
<proteinExistence type="predicted"/>
<keyword evidence="1" id="KW-0812">Transmembrane</keyword>
<dbReference type="EMBL" id="CP023671">
    <property type="protein sequence ID" value="AYE35762.1"/>
    <property type="molecule type" value="Genomic_DNA"/>
</dbReference>
<keyword evidence="1" id="KW-0472">Membrane</keyword>
<evidence type="ECO:0000256" key="1">
    <source>
        <dbReference type="SAM" id="Phobius"/>
    </source>
</evidence>
<dbReference type="EMBL" id="CP099799">
    <property type="protein sequence ID" value="USS02380.1"/>
    <property type="molecule type" value="Genomic_DNA"/>
</dbReference>
<evidence type="ECO:0000313" key="4">
    <source>
        <dbReference type="Proteomes" id="UP000280586"/>
    </source>
</evidence>
<keyword evidence="5" id="KW-1185">Reference proteome</keyword>
<feature type="transmembrane region" description="Helical" evidence="1">
    <location>
        <begin position="194"/>
        <end position="216"/>
    </location>
</feature>
<dbReference type="KEGG" id="csep:CP523_15695"/>
<accession>A0A9N7PMY0</accession>
<feature type="transmembrane region" description="Helical" evidence="1">
    <location>
        <begin position="131"/>
        <end position="155"/>
    </location>
</feature>
<dbReference type="RefSeq" id="WP_066678601.1">
    <property type="nucleotide sequence ID" value="NZ_CABMIZ010000047.1"/>
</dbReference>
<feature type="transmembrane region" description="Helical" evidence="1">
    <location>
        <begin position="406"/>
        <end position="427"/>
    </location>
</feature>
<feature type="transmembrane region" description="Helical" evidence="1">
    <location>
        <begin position="88"/>
        <end position="110"/>
    </location>
</feature>
<feature type="transmembrane region" description="Helical" evidence="1">
    <location>
        <begin position="345"/>
        <end position="365"/>
    </location>
</feature>
<gene>
    <name evidence="2" type="ORF">CP523_15695</name>
    <name evidence="3" type="ORF">NH397_08185</name>
</gene>
<dbReference type="Proteomes" id="UP000280586">
    <property type="component" value="Chromosome"/>
</dbReference>
<evidence type="ECO:0000313" key="2">
    <source>
        <dbReference type="EMBL" id="AYE35762.1"/>
    </source>
</evidence>
<feature type="transmembrane region" description="Helical" evidence="1">
    <location>
        <begin position="498"/>
        <end position="520"/>
    </location>
</feature>
<evidence type="ECO:0000313" key="3">
    <source>
        <dbReference type="EMBL" id="USS02380.1"/>
    </source>
</evidence>
<feature type="transmembrane region" description="Helical" evidence="1">
    <location>
        <begin position="222"/>
        <end position="244"/>
    </location>
</feature>
<dbReference type="Proteomes" id="UP001055437">
    <property type="component" value="Chromosome"/>
</dbReference>
<sequence>MIRTFINTYKVSFAEEANTFIYFLKKIPFIGKKFSDELYNKTNIKLTLGIISEVFGILFKFVGKIIYVFLMIILATKFLIKGDYDKHIVYLQIFFFLSLFMGPLLGTMIFDSDKKVFNMINLMRVNARDYYLSQIIYIRLADFIFFVPAILIMGVPFLKAILLLIEFTSLRFIVEAIGLYIYDKKKKIICKKTYFFVGIFIIGLAAAYLLPYLGYIIDFNKILFNLFIFLCIAILGTLSFLYLWKYKRYTRLAKEYITKDKIFISDELVSDINFSDVEIDENKIEKSQLISKVYEDKEGYEYLNSLFFLRHRKIMVNSIKIRVVIIGILCLIAMITLFFMPNLKIQMVDAITISTPLMVFIMYTISTTERICKAMFYNCDKSLLRYSYYTEGKVILSNFTSRLKKIVSLNIIPAIALCVAFIILIIWCGQASSLIKIIPTLICIICLSAFFSIHHLFMYYVIQPYTSELTIKSPTFKVVNWIVYILSYRCLHYKTSSYYFSIGVSIATIIYMIIALIVIYKVAPKTFKLK</sequence>
<keyword evidence="1" id="KW-1133">Transmembrane helix</keyword>
<dbReference type="AlphaFoldDB" id="A0A9N7PMY0"/>
<feature type="transmembrane region" description="Helical" evidence="1">
    <location>
        <begin position="433"/>
        <end position="457"/>
    </location>
</feature>
<feature type="transmembrane region" description="Helical" evidence="1">
    <location>
        <begin position="161"/>
        <end position="182"/>
    </location>
</feature>
<evidence type="ECO:0000313" key="5">
    <source>
        <dbReference type="Proteomes" id="UP001055437"/>
    </source>
</evidence>
<organism evidence="2 4">
    <name type="scientific">Clostridium septicum</name>
    <dbReference type="NCBI Taxonomy" id="1504"/>
    <lineage>
        <taxon>Bacteria</taxon>
        <taxon>Bacillati</taxon>
        <taxon>Bacillota</taxon>
        <taxon>Clostridia</taxon>
        <taxon>Eubacteriales</taxon>
        <taxon>Clostridiaceae</taxon>
        <taxon>Clostridium</taxon>
    </lineage>
</organism>
<dbReference type="GeneID" id="303562133"/>
<feature type="transmembrane region" description="Helical" evidence="1">
    <location>
        <begin position="54"/>
        <end position="76"/>
    </location>
</feature>
<dbReference type="OrthoDB" id="1710898at2"/>
<reference evidence="2 4" key="1">
    <citation type="submission" date="2017-09" db="EMBL/GenBank/DDBJ databases">
        <authorList>
            <person name="Thomas P."/>
            <person name="Seyboldt C."/>
        </authorList>
    </citation>
    <scope>NUCLEOTIDE SEQUENCE [LARGE SCALE GENOMIC DNA]</scope>
    <source>
        <strain evidence="2 4">DSM 7534</strain>
    </source>
</reference>
<reference evidence="3" key="2">
    <citation type="submission" date="2022-06" db="EMBL/GenBank/DDBJ databases">
        <authorList>
            <person name="Holder M.E."/>
            <person name="Ajami N.J."/>
            <person name="Petrosino J.F."/>
        </authorList>
    </citation>
    <scope>NUCLEOTIDE SEQUENCE</scope>
    <source>
        <strain evidence="3">RMA 8861</strain>
    </source>
</reference>
<protein>
    <submittedName>
        <fullName evidence="2">Uncharacterized protein</fullName>
    </submittedName>
</protein>
<feature type="transmembrane region" description="Helical" evidence="1">
    <location>
        <begin position="319"/>
        <end position="339"/>
    </location>
</feature>